<sequence length="140" mass="15510">MKNIDINILQLAQGAVQEKLDREFEKVFENIQDPNVNATAKRTITLKIDLVPDDVRQVVKTNVTATSKLAPTDPVATTILTGKDLTTNKIEAHELQSGVPGQTYIDEKGDLRTDTGDPVDVIEKETKKKSKVIDLQEKRG</sequence>
<evidence type="ECO:0000313" key="1">
    <source>
        <dbReference type="EMBL" id="OQQ84373.1"/>
    </source>
</evidence>
<dbReference type="RefSeq" id="WP_081530490.1">
    <property type="nucleotide sequence ID" value="NZ_CANCWW010000014.1"/>
</dbReference>
<dbReference type="AlphaFoldDB" id="A0A1V9QU58"/>
<gene>
    <name evidence="1" type="ORF">B6U60_04255</name>
</gene>
<reference evidence="1 2" key="1">
    <citation type="submission" date="2017-03" db="EMBL/GenBank/DDBJ databases">
        <title>Phylogenomics and comparative genomics of Lactobacillus salivarius, a mammalian gut commensal.</title>
        <authorList>
            <person name="Harris H.M."/>
        </authorList>
    </citation>
    <scope>NUCLEOTIDE SEQUENCE [LARGE SCALE GENOMIC DNA]</scope>
    <source>
        <strain evidence="1 2">LMG 14477</strain>
    </source>
</reference>
<organism evidence="1 2">
    <name type="scientific">Ligilactobacillus salivarius</name>
    <dbReference type="NCBI Taxonomy" id="1624"/>
    <lineage>
        <taxon>Bacteria</taxon>
        <taxon>Bacillati</taxon>
        <taxon>Bacillota</taxon>
        <taxon>Bacilli</taxon>
        <taxon>Lactobacillales</taxon>
        <taxon>Lactobacillaceae</taxon>
        <taxon>Ligilactobacillus</taxon>
    </lineage>
</organism>
<dbReference type="EMBL" id="NBEB01000041">
    <property type="protein sequence ID" value="OQQ84373.1"/>
    <property type="molecule type" value="Genomic_DNA"/>
</dbReference>
<name>A0A1V9QU58_9LACO</name>
<evidence type="ECO:0000313" key="2">
    <source>
        <dbReference type="Proteomes" id="UP000192638"/>
    </source>
</evidence>
<accession>A0A1V9QU58</accession>
<dbReference type="Proteomes" id="UP000192638">
    <property type="component" value="Unassembled WGS sequence"/>
</dbReference>
<protein>
    <submittedName>
        <fullName evidence="1">Replication terminator protein</fullName>
    </submittedName>
</protein>
<comment type="caution">
    <text evidence="1">The sequence shown here is derived from an EMBL/GenBank/DDBJ whole genome shotgun (WGS) entry which is preliminary data.</text>
</comment>
<proteinExistence type="predicted"/>